<gene>
    <name evidence="1" type="ORF">PFX98_04835</name>
</gene>
<dbReference type="AlphaFoldDB" id="A0AA95SNT7"/>
<sequence length="238" mass="25337">MLRALLVLLLAANVAFFAWTQGWLDAVTGLRAQGDREPERLQQQQHPERLTLVSPQTAKALQTRACLELGPVEGAEALHGLQAQLDKAGVAAGEWQDIASEVAGVWAVATIKFPNKEFQTRKEETYKRLKISYEYLDGPADEMPSMVLSRHASEKAATDQVEALSQRALKGLRVLPLQAPKALHLLRFAQADGGLQARLAAIKNGGSLNLKPCAAEVAAAAASAAASSAQAPASGASR</sequence>
<protein>
    <recommendedName>
        <fullName evidence="3">SPOR domain-containing protein</fullName>
    </recommendedName>
</protein>
<reference evidence="1" key="1">
    <citation type="submission" date="2023-01" db="EMBL/GenBank/DDBJ databases">
        <title>Whole genome sequence of Paucibacter sp. S2-9 isolated from pond sediment.</title>
        <authorList>
            <person name="Jung J.Y."/>
        </authorList>
    </citation>
    <scope>NUCLEOTIDE SEQUENCE</scope>
    <source>
        <strain evidence="1">S2-9</strain>
    </source>
</reference>
<dbReference type="RefSeq" id="WP_285234040.1">
    <property type="nucleotide sequence ID" value="NZ_CP116346.1"/>
</dbReference>
<evidence type="ECO:0000313" key="1">
    <source>
        <dbReference type="EMBL" id="WIT12937.1"/>
    </source>
</evidence>
<name>A0AA95SNT7_9BURK</name>
<proteinExistence type="predicted"/>
<dbReference type="KEGG" id="pais:PFX98_04835"/>
<evidence type="ECO:0000313" key="2">
    <source>
        <dbReference type="Proteomes" id="UP001177769"/>
    </source>
</evidence>
<keyword evidence="2" id="KW-1185">Reference proteome</keyword>
<dbReference type="EMBL" id="CP116346">
    <property type="protein sequence ID" value="WIT12937.1"/>
    <property type="molecule type" value="Genomic_DNA"/>
</dbReference>
<dbReference type="Proteomes" id="UP001177769">
    <property type="component" value="Chromosome"/>
</dbReference>
<accession>A0AA95SNT7</accession>
<organism evidence="1 2">
    <name type="scientific">Paucibacter sediminis</name>
    <dbReference type="NCBI Taxonomy" id="3019553"/>
    <lineage>
        <taxon>Bacteria</taxon>
        <taxon>Pseudomonadati</taxon>
        <taxon>Pseudomonadota</taxon>
        <taxon>Betaproteobacteria</taxon>
        <taxon>Burkholderiales</taxon>
        <taxon>Sphaerotilaceae</taxon>
        <taxon>Roseateles</taxon>
    </lineage>
</organism>
<evidence type="ECO:0008006" key="3">
    <source>
        <dbReference type="Google" id="ProtNLM"/>
    </source>
</evidence>